<feature type="compositionally biased region" description="Low complexity" evidence="1">
    <location>
        <begin position="121"/>
        <end position="138"/>
    </location>
</feature>
<feature type="compositionally biased region" description="Basic residues" evidence="1">
    <location>
        <begin position="235"/>
        <end position="255"/>
    </location>
</feature>
<feature type="compositionally biased region" description="Acidic residues" evidence="1">
    <location>
        <begin position="419"/>
        <end position="436"/>
    </location>
</feature>
<feature type="compositionally biased region" description="Acidic residues" evidence="1">
    <location>
        <begin position="460"/>
        <end position="472"/>
    </location>
</feature>
<feature type="compositionally biased region" description="Polar residues" evidence="1">
    <location>
        <begin position="775"/>
        <end position="790"/>
    </location>
</feature>
<reference evidence="2 3" key="1">
    <citation type="journal article" date="2023" name="Elife">
        <title>Identification of key yeast species and microbe-microbe interactions impacting larval growth of Drosophila in the wild.</title>
        <authorList>
            <person name="Mure A."/>
            <person name="Sugiura Y."/>
            <person name="Maeda R."/>
            <person name="Honda K."/>
            <person name="Sakurai N."/>
            <person name="Takahashi Y."/>
            <person name="Watada M."/>
            <person name="Katoh T."/>
            <person name="Gotoh A."/>
            <person name="Gotoh Y."/>
            <person name="Taniguchi I."/>
            <person name="Nakamura K."/>
            <person name="Hayashi T."/>
            <person name="Katayama T."/>
            <person name="Uemura T."/>
            <person name="Hattori Y."/>
        </authorList>
    </citation>
    <scope>NUCLEOTIDE SEQUENCE [LARGE SCALE GENOMIC DNA]</scope>
    <source>
        <strain evidence="2 3">KH-74</strain>
    </source>
</reference>
<feature type="compositionally biased region" description="Polar residues" evidence="1">
    <location>
        <begin position="1246"/>
        <end position="1280"/>
    </location>
</feature>
<dbReference type="Proteomes" id="UP001377567">
    <property type="component" value="Unassembled WGS sequence"/>
</dbReference>
<feature type="region of interest" description="Disordered" evidence="1">
    <location>
        <begin position="1189"/>
        <end position="1292"/>
    </location>
</feature>
<feature type="compositionally biased region" description="Polar residues" evidence="1">
    <location>
        <begin position="257"/>
        <end position="272"/>
    </location>
</feature>
<protein>
    <submittedName>
        <fullName evidence="2">Msc3 protein</fullName>
    </submittedName>
</protein>
<name>A0AAV5S1C5_MAUHU</name>
<accession>A0AAV5S1C5</accession>
<feature type="compositionally biased region" description="Polar residues" evidence="1">
    <location>
        <begin position="1203"/>
        <end position="1218"/>
    </location>
</feature>
<feature type="compositionally biased region" description="Acidic residues" evidence="1">
    <location>
        <begin position="600"/>
        <end position="616"/>
    </location>
</feature>
<feature type="compositionally biased region" description="Basic residues" evidence="1">
    <location>
        <begin position="204"/>
        <end position="215"/>
    </location>
</feature>
<evidence type="ECO:0000313" key="2">
    <source>
        <dbReference type="EMBL" id="GMM57654.1"/>
    </source>
</evidence>
<feature type="compositionally biased region" description="Basic and acidic residues" evidence="1">
    <location>
        <begin position="441"/>
        <end position="454"/>
    </location>
</feature>
<sequence length="1337" mass="147682">MVFGLSRKEHRVPDLSRYDYYYQNTQDYNRSAQLSAAAASAASGSGRRTASSTQYTPQPQQYHYTQPTYRRAHSLSHAPGDHYQPGGSMRRSASGSVGIRHVAARDSRQQQRSGTSSPKGRSSPQFQQQQQQQPQQPRRSAKKKNPQYRTYSLRSADSDEVQVHTRKPRQTTGATAASSRSNSKSQAAPQPKKKRVVSAQAPVVKKKAAPQRVKRTVSTPVASNNIQPAGDAPRKLKKASAKPKAKAKATAKRKASVSSQGRLDSITSNSSRQLRRVGTNDSRTNSITTRITKVKDAQGRTQSITKKTIKRIDGYDYIETTTTTTTVQPASELESLDSDQRHFDEFNEDFIADGDFVPIQDIDEEPEDEQLMDDDTDEQMTDDQSMEAIDEYSQGEESLEDIDEREEQVQRTQHTNTIEEGEEESEEEESAVEDYQNDVFDSSRIDNVMLREESDAMPVLEEDEEQEDADDTEISHPSLAPPRSASGSAQFKPDHETSPPIPDVHILQPSSDEENEELIPQEMLATDSLRKSAETFPETLDDLRKAPEDKPADVVKPVKEFPEAIPKVPDTVSQAISQEEPVAVDSPQEEDTEYSTYPDEVNEEEFIEEMAEESDDGNTPIVEESEEDDASVQSEDPVEEEPCQDEEIPGAYDYEDDFENPYAESVESTVHKPPAVTSHSSASASASNGFLAKPRKVSHPYASTISDSPQSSNSIFTDALDVVPNDTAKFISHPKSKRRVATNTSIRSSSIDSNTKRMAKQNRLAATPVARKNGGSITHSKSIKSVNAQKPQPKKPLTEAEMYQKALEIATKKVYSNNVPTTVKKDTKSMMGQRMTLRNESNGMQSKMMNNSYQQKVNTSPEKKHKKGLSLFSFEKHQDGTNEHHIKNPLPTLFKTNSAAKEQEPLQPKTSMETKSTMSDADMYAKALEVAKKKYNDTHYIQSAGIPVVHSNVSANSGFSGGIKSNTSNIITENPGRVNSNDQFSKRTVESAHHLETSSGDQFLRNEPLANTDSIGMRLSVDSRRKAPESNLSLKNNNDSLTHLNQMTSIPQTDISFTGTSAVATPGRITTAPEPNQYMTSNIDSHITTVSNNNPVVTPQPATVIPLQKLPTTESAKKKSKFKNFLGKVVQFSTENSGYQLSKDEQNKLDEAKIAQGQQYAEQHKFFNVPQQQVDIPINHVEPTYQNANVPQKVASQPLGRTESVSSFQRKNTQTSVPEVNGNTAGTVNTTGSSLFSKNKGRSDLSPPQTSTNHNANNDGTNVSSTAPISASKVVQSASEGTYADQVTPRTVEEEEITPVTVVGNNTATIEKHTVSKPAPMHGPKKKNFFKKLFHRS</sequence>
<gene>
    <name evidence="2" type="ORF">DAKH74_042700</name>
</gene>
<evidence type="ECO:0000313" key="3">
    <source>
        <dbReference type="Proteomes" id="UP001377567"/>
    </source>
</evidence>
<feature type="compositionally biased region" description="Low complexity" evidence="1">
    <location>
        <begin position="1220"/>
        <end position="1232"/>
    </location>
</feature>
<feature type="compositionally biased region" description="Acidic residues" evidence="1">
    <location>
        <begin position="364"/>
        <end position="406"/>
    </location>
</feature>
<comment type="caution">
    <text evidence="2">The sequence shown here is derived from an EMBL/GenBank/DDBJ whole genome shotgun (WGS) entry which is preliminary data.</text>
</comment>
<feature type="compositionally biased region" description="Polar residues" evidence="1">
    <location>
        <begin position="110"/>
        <end position="120"/>
    </location>
</feature>
<evidence type="ECO:0000256" key="1">
    <source>
        <dbReference type="SAM" id="MobiDB-lite"/>
    </source>
</evidence>
<feature type="region of interest" description="Disordered" evidence="1">
    <location>
        <begin position="74"/>
        <end position="282"/>
    </location>
</feature>
<organism evidence="2 3">
    <name type="scientific">Maudiozyma humilis</name>
    <name type="common">Sour dough yeast</name>
    <name type="synonym">Kazachstania humilis</name>
    <dbReference type="NCBI Taxonomy" id="51915"/>
    <lineage>
        <taxon>Eukaryota</taxon>
        <taxon>Fungi</taxon>
        <taxon>Dikarya</taxon>
        <taxon>Ascomycota</taxon>
        <taxon>Saccharomycotina</taxon>
        <taxon>Saccharomycetes</taxon>
        <taxon>Saccharomycetales</taxon>
        <taxon>Saccharomycetaceae</taxon>
        <taxon>Maudiozyma</taxon>
    </lineage>
</organism>
<feature type="compositionally biased region" description="Polar residues" evidence="1">
    <location>
        <begin position="170"/>
        <end position="188"/>
    </location>
</feature>
<feature type="compositionally biased region" description="Polar residues" evidence="1">
    <location>
        <begin position="216"/>
        <end position="227"/>
    </location>
</feature>
<feature type="region of interest" description="Disordered" evidence="1">
    <location>
        <begin position="364"/>
        <end position="517"/>
    </location>
</feature>
<keyword evidence="3" id="KW-1185">Reference proteome</keyword>
<feature type="compositionally biased region" description="Acidic residues" evidence="1">
    <location>
        <begin position="623"/>
        <end position="659"/>
    </location>
</feature>
<proteinExistence type="predicted"/>
<feature type="region of interest" description="Disordered" evidence="1">
    <location>
        <begin position="565"/>
        <end position="687"/>
    </location>
</feature>
<dbReference type="EMBL" id="BTGD01000013">
    <property type="protein sequence ID" value="GMM57654.1"/>
    <property type="molecule type" value="Genomic_DNA"/>
</dbReference>
<feature type="region of interest" description="Disordered" evidence="1">
    <location>
        <begin position="749"/>
        <end position="797"/>
    </location>
</feature>
<feature type="compositionally biased region" description="Low complexity" evidence="1">
    <location>
        <begin position="678"/>
        <end position="687"/>
    </location>
</feature>